<evidence type="ECO:0000256" key="1">
    <source>
        <dbReference type="SAM" id="SignalP"/>
    </source>
</evidence>
<gene>
    <name evidence="2" type="ORF">ColSpa_11540</name>
</gene>
<keyword evidence="1" id="KW-0732">Signal</keyword>
<comment type="caution">
    <text evidence="2">The sequence shown here is derived from an EMBL/GenBank/DDBJ whole genome shotgun (WGS) entry which is preliminary data.</text>
</comment>
<reference evidence="2 3" key="1">
    <citation type="submission" date="2022-03" db="EMBL/GenBank/DDBJ databases">
        <title>Genome data of Colletotrichum spp.</title>
        <authorList>
            <person name="Utami Y.D."/>
            <person name="Hiruma K."/>
        </authorList>
    </citation>
    <scope>NUCLEOTIDE SEQUENCE [LARGE SCALE GENOMIC DNA]</scope>
    <source>
        <strain evidence="2 3">MAFF 239500</strain>
    </source>
</reference>
<dbReference type="Proteomes" id="UP001055115">
    <property type="component" value="Unassembled WGS sequence"/>
</dbReference>
<feature type="chain" id="PRO_5041204373" evidence="1">
    <location>
        <begin position="20"/>
        <end position="119"/>
    </location>
</feature>
<dbReference type="RefSeq" id="XP_049133709.1">
    <property type="nucleotide sequence ID" value="XM_049277752.1"/>
</dbReference>
<keyword evidence="3" id="KW-1185">Reference proteome</keyword>
<dbReference type="GeneID" id="73332342"/>
<accession>A0AA37UKI8</accession>
<dbReference type="EMBL" id="BQXU01000047">
    <property type="protein sequence ID" value="GKT51359.1"/>
    <property type="molecule type" value="Genomic_DNA"/>
</dbReference>
<dbReference type="AlphaFoldDB" id="A0AA37UKI8"/>
<name>A0AA37UKI8_9PEZI</name>
<organism evidence="2 3">
    <name type="scientific">Colletotrichum spaethianum</name>
    <dbReference type="NCBI Taxonomy" id="700344"/>
    <lineage>
        <taxon>Eukaryota</taxon>
        <taxon>Fungi</taxon>
        <taxon>Dikarya</taxon>
        <taxon>Ascomycota</taxon>
        <taxon>Pezizomycotina</taxon>
        <taxon>Sordariomycetes</taxon>
        <taxon>Hypocreomycetidae</taxon>
        <taxon>Glomerellales</taxon>
        <taxon>Glomerellaceae</taxon>
        <taxon>Colletotrichum</taxon>
        <taxon>Colletotrichum spaethianum species complex</taxon>
    </lineage>
</organism>
<evidence type="ECO:0000313" key="3">
    <source>
        <dbReference type="Proteomes" id="UP001055115"/>
    </source>
</evidence>
<protein>
    <submittedName>
        <fullName evidence="2">Uncharacterized protein</fullName>
    </submittedName>
</protein>
<evidence type="ECO:0000313" key="2">
    <source>
        <dbReference type="EMBL" id="GKT51359.1"/>
    </source>
</evidence>
<sequence>MQFYHGILLLLATALPTHADYCYHSDFDLNFQPAITYRYYNSNNGHWSWNAQSGSGVVQDNGWMYFDGDMHSHTAVMFVTFKDGSTTKYQYDPSNENAKGWCQIFPDGAQNNIRNVGGG</sequence>
<proteinExistence type="predicted"/>
<feature type="signal peptide" evidence="1">
    <location>
        <begin position="1"/>
        <end position="19"/>
    </location>
</feature>